<dbReference type="GO" id="GO:0016628">
    <property type="term" value="F:oxidoreductase activity, acting on the CH-CH group of donors, NAD or NADP as acceptor"/>
    <property type="evidence" value="ECO:0007669"/>
    <property type="project" value="UniProtKB-ARBA"/>
</dbReference>
<dbReference type="PANTHER" id="PTHR22893">
    <property type="entry name" value="NADH OXIDOREDUCTASE-RELATED"/>
    <property type="match status" value="1"/>
</dbReference>
<keyword evidence="6" id="KW-1185">Reference proteome</keyword>
<evidence type="ECO:0000256" key="3">
    <source>
        <dbReference type="ARBA" id="ARBA00023002"/>
    </source>
</evidence>
<dbReference type="CDD" id="cd02933">
    <property type="entry name" value="OYE_like_FMN"/>
    <property type="match status" value="1"/>
</dbReference>
<dbReference type="GO" id="GO:0010181">
    <property type="term" value="F:FMN binding"/>
    <property type="evidence" value="ECO:0007669"/>
    <property type="project" value="InterPro"/>
</dbReference>
<comment type="similarity">
    <text evidence="2">Belongs to the NADH:flavin oxidoreductase/NADH oxidase family.</text>
</comment>
<dbReference type="PANTHER" id="PTHR22893:SF91">
    <property type="entry name" value="NADPH DEHYDROGENASE 2-RELATED"/>
    <property type="match status" value="1"/>
</dbReference>
<organism evidence="5 6">
    <name type="scientific">Sphingomonas xinjiangensis</name>
    <dbReference type="NCBI Taxonomy" id="643568"/>
    <lineage>
        <taxon>Bacteria</taxon>
        <taxon>Pseudomonadati</taxon>
        <taxon>Pseudomonadota</taxon>
        <taxon>Alphaproteobacteria</taxon>
        <taxon>Sphingomonadales</taxon>
        <taxon>Sphingomonadaceae</taxon>
        <taxon>Sphingomonas</taxon>
    </lineage>
</organism>
<dbReference type="SUPFAM" id="SSF51395">
    <property type="entry name" value="FMN-linked oxidoreductases"/>
    <property type="match status" value="1"/>
</dbReference>
<feature type="domain" description="NADH:flavin oxidoreductase/NADH oxidase N-terminal" evidence="4">
    <location>
        <begin position="1"/>
        <end position="317"/>
    </location>
</feature>
<dbReference type="InterPro" id="IPR001155">
    <property type="entry name" value="OxRdtase_FMN_N"/>
</dbReference>
<evidence type="ECO:0000313" key="6">
    <source>
        <dbReference type="Proteomes" id="UP000527143"/>
    </source>
</evidence>
<accession>A0A840YSC8</accession>
<protein>
    <submittedName>
        <fullName evidence="5">2,4-dienoyl-CoA reductase-like NADH-dependent reductase (Old Yellow Enzyme family)</fullName>
    </submittedName>
</protein>
<evidence type="ECO:0000259" key="4">
    <source>
        <dbReference type="Pfam" id="PF00724"/>
    </source>
</evidence>
<evidence type="ECO:0000313" key="5">
    <source>
        <dbReference type="EMBL" id="MBB5712574.1"/>
    </source>
</evidence>
<dbReference type="Gene3D" id="3.20.20.70">
    <property type="entry name" value="Aldolase class I"/>
    <property type="match status" value="1"/>
</dbReference>
<sequence>MAPMTRARRSDNVANEETAAYYRQRASAGLIVSEGSFVSPEAQGYIQVPGMWTAEQVAGWKLVTDTVHDAGGTMFAQLWHVGRISHTSLQPDGQAPVSSSAKQVDDPRFKVFATQEDGSQGYIEPSVPRALETDEVARVTGDFARAARNAAAAGFDGVELHGANNYLFEQFLNPAINDRTDRYGGSVENRARFVLETIDAVIAEIGADRVGVRFSPYNQDPDKQDTGWVEETYHYLADQLAARRIAYIHFNDSWTSGEPALDDAFLRTFRTHFPGTIILAGRMTFDRAEQLVRDGLIDLPAFGQLYIANPDLVERYRDDVVVVKPDSDTFYGGGSKGYTDYPRAVDQPSS</sequence>
<gene>
    <name evidence="5" type="ORF">FHT02_003834</name>
</gene>
<dbReference type="GO" id="GO:0005829">
    <property type="term" value="C:cytosol"/>
    <property type="evidence" value="ECO:0007669"/>
    <property type="project" value="TreeGrafter"/>
</dbReference>
<evidence type="ECO:0000256" key="2">
    <source>
        <dbReference type="ARBA" id="ARBA00005979"/>
    </source>
</evidence>
<reference evidence="5 6" key="1">
    <citation type="submission" date="2020-08" db="EMBL/GenBank/DDBJ databases">
        <title>Genomic Encyclopedia of Type Strains, Phase IV (KMG-IV): sequencing the most valuable type-strain genomes for metagenomic binning, comparative biology and taxonomic classification.</title>
        <authorList>
            <person name="Goeker M."/>
        </authorList>
    </citation>
    <scope>NUCLEOTIDE SEQUENCE [LARGE SCALE GENOMIC DNA]</scope>
    <source>
        <strain evidence="5 6">DSM 26736</strain>
    </source>
</reference>
<keyword evidence="3" id="KW-0560">Oxidoreductase</keyword>
<dbReference type="EMBL" id="JACIJF010000020">
    <property type="protein sequence ID" value="MBB5712574.1"/>
    <property type="molecule type" value="Genomic_DNA"/>
</dbReference>
<dbReference type="InterPro" id="IPR013785">
    <property type="entry name" value="Aldolase_TIM"/>
</dbReference>
<evidence type="ECO:0000256" key="1">
    <source>
        <dbReference type="ARBA" id="ARBA00001917"/>
    </source>
</evidence>
<comment type="cofactor">
    <cofactor evidence="1">
        <name>FMN</name>
        <dbReference type="ChEBI" id="CHEBI:58210"/>
    </cofactor>
</comment>
<proteinExistence type="inferred from homology"/>
<comment type="caution">
    <text evidence="5">The sequence shown here is derived from an EMBL/GenBank/DDBJ whole genome shotgun (WGS) entry which is preliminary data.</text>
</comment>
<dbReference type="AlphaFoldDB" id="A0A840YSC8"/>
<dbReference type="Pfam" id="PF00724">
    <property type="entry name" value="Oxidored_FMN"/>
    <property type="match status" value="1"/>
</dbReference>
<dbReference type="FunFam" id="3.20.20.70:FF:000059">
    <property type="entry name" value="N-ethylmaleimide reductase, FMN-linked"/>
    <property type="match status" value="1"/>
</dbReference>
<dbReference type="InterPro" id="IPR045247">
    <property type="entry name" value="Oye-like"/>
</dbReference>
<name>A0A840YSC8_9SPHN</name>
<dbReference type="Proteomes" id="UP000527143">
    <property type="component" value="Unassembled WGS sequence"/>
</dbReference>